<evidence type="ECO:0000256" key="2">
    <source>
        <dbReference type="SAM" id="SignalP"/>
    </source>
</evidence>
<dbReference type="InterPro" id="IPR013766">
    <property type="entry name" value="Thioredoxin_domain"/>
</dbReference>
<evidence type="ECO:0000313" key="5">
    <source>
        <dbReference type="Proteomes" id="UP000002318"/>
    </source>
</evidence>
<dbReference type="InterPro" id="IPR050553">
    <property type="entry name" value="Thioredoxin_ResA/DsbE_sf"/>
</dbReference>
<dbReference type="GO" id="GO:0016209">
    <property type="term" value="F:antioxidant activity"/>
    <property type="evidence" value="ECO:0007669"/>
    <property type="project" value="InterPro"/>
</dbReference>
<protein>
    <submittedName>
        <fullName evidence="4">Alkyl hydroperoxide reductase/ Thiol specific antioxidant/ Mal allergen</fullName>
    </submittedName>
</protein>
<dbReference type="PROSITE" id="PS00194">
    <property type="entry name" value="THIOREDOXIN_1"/>
    <property type="match status" value="1"/>
</dbReference>
<feature type="chain" id="PRO_5013220542" evidence="2">
    <location>
        <begin position="16"/>
        <end position="184"/>
    </location>
</feature>
<dbReference type="EMBL" id="CP002116">
    <property type="protein sequence ID" value="ADK80630.1"/>
    <property type="molecule type" value="Genomic_DNA"/>
</dbReference>
<dbReference type="GO" id="GO:0016491">
    <property type="term" value="F:oxidoreductase activity"/>
    <property type="evidence" value="ECO:0007669"/>
    <property type="project" value="InterPro"/>
</dbReference>
<dbReference type="Proteomes" id="UP000002318">
    <property type="component" value="Chromosome"/>
</dbReference>
<keyword evidence="2" id="KW-0732">Signal</keyword>
<dbReference type="CDD" id="cd02966">
    <property type="entry name" value="TlpA_like_family"/>
    <property type="match status" value="1"/>
</dbReference>
<dbReference type="STRING" id="573413.Spirs_1503"/>
<evidence type="ECO:0000259" key="3">
    <source>
        <dbReference type="PROSITE" id="PS51352"/>
    </source>
</evidence>
<dbReference type="Gene3D" id="3.40.30.10">
    <property type="entry name" value="Glutaredoxin"/>
    <property type="match status" value="1"/>
</dbReference>
<dbReference type="InterPro" id="IPR017937">
    <property type="entry name" value="Thioredoxin_CS"/>
</dbReference>
<feature type="domain" description="Thioredoxin" evidence="3">
    <location>
        <begin position="40"/>
        <end position="184"/>
    </location>
</feature>
<keyword evidence="5" id="KW-1185">Reference proteome</keyword>
<keyword evidence="1" id="KW-0676">Redox-active center</keyword>
<organism evidence="4 5">
    <name type="scientific">Sediminispirochaeta smaragdinae (strain DSM 11293 / JCM 15392 / SEBR 4228)</name>
    <name type="common">Spirochaeta smaragdinae</name>
    <dbReference type="NCBI Taxonomy" id="573413"/>
    <lineage>
        <taxon>Bacteria</taxon>
        <taxon>Pseudomonadati</taxon>
        <taxon>Spirochaetota</taxon>
        <taxon>Spirochaetia</taxon>
        <taxon>Spirochaetales</taxon>
        <taxon>Spirochaetaceae</taxon>
        <taxon>Sediminispirochaeta</taxon>
    </lineage>
</organism>
<dbReference type="PANTHER" id="PTHR42852">
    <property type="entry name" value="THIOL:DISULFIDE INTERCHANGE PROTEIN DSBE"/>
    <property type="match status" value="1"/>
</dbReference>
<dbReference type="eggNOG" id="COG0526">
    <property type="taxonomic scope" value="Bacteria"/>
</dbReference>
<dbReference type="PANTHER" id="PTHR42852:SF13">
    <property type="entry name" value="PROTEIN DIPZ"/>
    <property type="match status" value="1"/>
</dbReference>
<dbReference type="HOGENOM" id="CLU_042529_11_4_12"/>
<sequence>MLLLLVFALSPGLFAQESGDESASMSKGQAALYQLGFDIPRGSLAAPPFSLTTLDGETASLSAAKGKLLLLNLWATWCPPCRQEMPSMQKIYERFAGKNFEMYAVAAPTPPRETLELITAHVADNGFTFPVPIDNEYQVNSIYGTGSIPTTWIIDEKGNIIARLVGATDWSSPEIIGALEMLIP</sequence>
<dbReference type="AlphaFoldDB" id="E1R595"/>
<dbReference type="PROSITE" id="PS51352">
    <property type="entry name" value="THIOREDOXIN_2"/>
    <property type="match status" value="1"/>
</dbReference>
<dbReference type="InterPro" id="IPR036249">
    <property type="entry name" value="Thioredoxin-like_sf"/>
</dbReference>
<dbReference type="KEGG" id="ssm:Spirs_1503"/>
<gene>
    <name evidence="4" type="ordered locus">Spirs_1503</name>
</gene>
<dbReference type="InterPro" id="IPR000866">
    <property type="entry name" value="AhpC/TSA"/>
</dbReference>
<evidence type="ECO:0000256" key="1">
    <source>
        <dbReference type="ARBA" id="ARBA00023284"/>
    </source>
</evidence>
<evidence type="ECO:0000313" key="4">
    <source>
        <dbReference type="EMBL" id="ADK80630.1"/>
    </source>
</evidence>
<reference evidence="4 5" key="1">
    <citation type="journal article" date="2010" name="Stand. Genomic Sci.">
        <title>Complete genome sequence of Spirochaeta smaragdinae type strain (SEBR 4228).</title>
        <authorList>
            <person name="Mavromatis K."/>
            <person name="Yasawong M."/>
            <person name="Chertkov O."/>
            <person name="Lapidus A."/>
            <person name="Lucas S."/>
            <person name="Nolan M."/>
            <person name="Del Rio T.G."/>
            <person name="Tice H."/>
            <person name="Cheng J.F."/>
            <person name="Pitluck S."/>
            <person name="Liolios K."/>
            <person name="Ivanova N."/>
            <person name="Tapia R."/>
            <person name="Han C."/>
            <person name="Bruce D."/>
            <person name="Goodwin L."/>
            <person name="Pati A."/>
            <person name="Chen A."/>
            <person name="Palaniappan K."/>
            <person name="Land M."/>
            <person name="Hauser L."/>
            <person name="Chang Y.J."/>
            <person name="Jeffries C.D."/>
            <person name="Detter J.C."/>
            <person name="Rohde M."/>
            <person name="Brambilla E."/>
            <person name="Spring S."/>
            <person name="Goker M."/>
            <person name="Sikorski J."/>
            <person name="Woyke T."/>
            <person name="Bristow J."/>
            <person name="Eisen J.A."/>
            <person name="Markowitz V."/>
            <person name="Hugenholtz P."/>
            <person name="Klenk H.P."/>
            <person name="Kyrpides N.C."/>
        </authorList>
    </citation>
    <scope>NUCLEOTIDE SEQUENCE [LARGE SCALE GENOMIC DNA]</scope>
    <source>
        <strain evidence="5">DSM 11293 / JCM 15392 / SEBR 4228</strain>
    </source>
</reference>
<accession>E1R595</accession>
<dbReference type="SUPFAM" id="SSF52833">
    <property type="entry name" value="Thioredoxin-like"/>
    <property type="match status" value="1"/>
</dbReference>
<proteinExistence type="predicted"/>
<feature type="signal peptide" evidence="2">
    <location>
        <begin position="1"/>
        <end position="15"/>
    </location>
</feature>
<name>E1R595_SEDSS</name>
<dbReference type="Pfam" id="PF00578">
    <property type="entry name" value="AhpC-TSA"/>
    <property type="match status" value="1"/>
</dbReference>